<name>A0AC11CVH2_SHEEP</name>
<organism evidence="1">
    <name type="scientific">Ovis aries</name>
    <name type="common">Sheep</name>
    <dbReference type="NCBI Taxonomy" id="9940"/>
    <lineage>
        <taxon>Eukaryota</taxon>
        <taxon>Metazoa</taxon>
        <taxon>Chordata</taxon>
        <taxon>Craniata</taxon>
        <taxon>Vertebrata</taxon>
        <taxon>Euteleostomi</taxon>
        <taxon>Mammalia</taxon>
        <taxon>Eutheria</taxon>
        <taxon>Laurasiatheria</taxon>
        <taxon>Artiodactyla</taxon>
        <taxon>Ruminantia</taxon>
        <taxon>Pecora</taxon>
        <taxon>Bovidae</taxon>
        <taxon>Caprinae</taxon>
        <taxon>Ovis</taxon>
    </lineage>
</organism>
<protein>
    <submittedName>
        <fullName evidence="1">Acyl-CoA dehydrogenase family member 9</fullName>
    </submittedName>
</protein>
<reference evidence="1" key="1">
    <citation type="submission" date="2020-11" db="EMBL/GenBank/DDBJ databases">
        <authorList>
            <person name="Davenport K.M."/>
            <person name="Bickhart D.M."/>
            <person name="Smith T.P.L."/>
            <person name="Murdoch B.M."/>
            <person name="Rosen B.D."/>
        </authorList>
    </citation>
    <scope>NUCLEOTIDE SEQUENCE [LARGE SCALE GENOMIC DNA]</scope>
    <source>
        <strain evidence="1">OAR_USU_Benz2616</strain>
    </source>
</reference>
<evidence type="ECO:0000313" key="1">
    <source>
        <dbReference type="Ensembl" id="ENSOARP00020036111.1"/>
    </source>
</evidence>
<reference evidence="1" key="2">
    <citation type="submission" date="2025-08" db="UniProtKB">
        <authorList>
            <consortium name="Ensembl"/>
        </authorList>
    </citation>
    <scope>IDENTIFICATION</scope>
</reference>
<gene>
    <name evidence="1" type="primary">ACAD9</name>
</gene>
<reference evidence="1" key="3">
    <citation type="submission" date="2025-09" db="UniProtKB">
        <authorList>
            <consortium name="Ensembl"/>
        </authorList>
    </citation>
    <scope>IDENTIFICATION</scope>
</reference>
<accession>A0AC11CVH2</accession>
<proteinExistence type="predicted"/>
<dbReference type="Ensembl" id="ENSOART00020024198.2">
    <property type="protein sequence ID" value="ENSOARP00020036111.1"/>
    <property type="gene ID" value="ENSOARG00020015686.2"/>
</dbReference>
<sequence length="388" mass="41878">MGGCGLLWGSVAARFCRAPAAFAVSRRPLLTSPPSRAFAKELFLGKIQKKEAFPFPEISGDELNEINQFVGPVEKFFTEEVDSRKIDQEGKIPDETLEKLKSLGLFGMQVPEEYGGLGLSNTMYARLGEVIGLDASIAVTLAAHQAIGLKGIILAGSKEQKARYLPRLASGEHVAAFCLTEPASGSDAASIRTRATLSADKRHYVLNGSKVWITNGGLASIFTVFAKTEVVDSDGSVKDKITAFIVERDFGGVTNGKPEDKMGIRGSNTCEVHFENTRVPVENVLGEVGGGFKVAMNILNSGRFSMGSTVAGMLKKLIGMAAEYACTRKQFNRSLSEFGLIQEKFALMAQKAYVMESMAYLTAAMLDAPGFPDCSIETAMVKILQKTW</sequence>